<organism evidence="4 5">
    <name type="scientific">Micromonospora zhanjiangensis</name>
    <dbReference type="NCBI Taxonomy" id="1522057"/>
    <lineage>
        <taxon>Bacteria</taxon>
        <taxon>Bacillati</taxon>
        <taxon>Actinomycetota</taxon>
        <taxon>Actinomycetes</taxon>
        <taxon>Micromonosporales</taxon>
        <taxon>Micromonosporaceae</taxon>
        <taxon>Micromonospora</taxon>
    </lineage>
</organism>
<dbReference type="InterPro" id="IPR004474">
    <property type="entry name" value="LytR_CpsA_psr"/>
</dbReference>
<dbReference type="EMBL" id="JBHSBN010000026">
    <property type="protein sequence ID" value="MFC4109626.1"/>
    <property type="molecule type" value="Genomic_DNA"/>
</dbReference>
<dbReference type="InterPro" id="IPR050922">
    <property type="entry name" value="LytR/CpsA/Psr_CW_biosynth"/>
</dbReference>
<evidence type="ECO:0000259" key="3">
    <source>
        <dbReference type="Pfam" id="PF03816"/>
    </source>
</evidence>
<evidence type="ECO:0000313" key="4">
    <source>
        <dbReference type="EMBL" id="MFC4109626.1"/>
    </source>
</evidence>
<keyword evidence="2" id="KW-0472">Membrane</keyword>
<evidence type="ECO:0000256" key="1">
    <source>
        <dbReference type="ARBA" id="ARBA00006068"/>
    </source>
</evidence>
<sequence length="350" mass="36399">MIEDELRATFARHEQLVPAAGPVRSAIDRLVVRRRRRRLAIRTTGAALAVLVAAGVPVVGRQLTTAPPVGPAPAGSAPADGPLNVLILGAEGSAASGYRADSVIVAHLPRGRDRVFLVALPRDLWVADIPGSGAGKLNTVLMAGGRAGGGPDLAAGARLAARTVTGVTGVPIDGTAVLTFAGLRNVTDAVGGVPVCLPQTVRSRHTDRRFPAGCQRLDGRAALDLLRQRYDLPDGGMDRDRNAQRFAAGLLHQVTGTDLHSDPIRLAALVRAAGAGLVVDGLSMSELLALLPGLGRAEPVGIGWRLSDTRDENGGLRLDPAVSRSLFDAIRGDAVAGWAATHRRNVTDLD</sequence>
<feature type="domain" description="Cell envelope-related transcriptional attenuator" evidence="3">
    <location>
        <begin position="99"/>
        <end position="254"/>
    </location>
</feature>
<dbReference type="NCBIfam" id="TIGR00350">
    <property type="entry name" value="lytR_cpsA_psr"/>
    <property type="match status" value="1"/>
</dbReference>
<keyword evidence="2" id="KW-0812">Transmembrane</keyword>
<dbReference type="Pfam" id="PF03816">
    <property type="entry name" value="LytR_cpsA_psr"/>
    <property type="match status" value="1"/>
</dbReference>
<dbReference type="Proteomes" id="UP001595868">
    <property type="component" value="Unassembled WGS sequence"/>
</dbReference>
<evidence type="ECO:0000256" key="2">
    <source>
        <dbReference type="SAM" id="Phobius"/>
    </source>
</evidence>
<proteinExistence type="inferred from homology"/>
<dbReference type="RefSeq" id="WP_377551223.1">
    <property type="nucleotide sequence ID" value="NZ_JBHSBN010000026.1"/>
</dbReference>
<comment type="similarity">
    <text evidence="1">Belongs to the LytR/CpsA/Psr (LCP) family.</text>
</comment>
<name>A0ABV8KU31_9ACTN</name>
<keyword evidence="5" id="KW-1185">Reference proteome</keyword>
<reference evidence="5" key="1">
    <citation type="journal article" date="2019" name="Int. J. Syst. Evol. Microbiol.">
        <title>The Global Catalogue of Microorganisms (GCM) 10K type strain sequencing project: providing services to taxonomists for standard genome sequencing and annotation.</title>
        <authorList>
            <consortium name="The Broad Institute Genomics Platform"/>
            <consortium name="The Broad Institute Genome Sequencing Center for Infectious Disease"/>
            <person name="Wu L."/>
            <person name="Ma J."/>
        </authorList>
    </citation>
    <scope>NUCLEOTIDE SEQUENCE [LARGE SCALE GENOMIC DNA]</scope>
    <source>
        <strain evidence="5">2902at01</strain>
    </source>
</reference>
<dbReference type="Gene3D" id="3.40.630.190">
    <property type="entry name" value="LCP protein"/>
    <property type="match status" value="1"/>
</dbReference>
<accession>A0ABV8KU31</accession>
<gene>
    <name evidence="4" type="ORF">ACFOX0_27300</name>
</gene>
<dbReference type="PANTHER" id="PTHR33392">
    <property type="entry name" value="POLYISOPRENYL-TEICHOIC ACID--PEPTIDOGLYCAN TEICHOIC ACID TRANSFERASE TAGU"/>
    <property type="match status" value="1"/>
</dbReference>
<dbReference type="PANTHER" id="PTHR33392:SF6">
    <property type="entry name" value="POLYISOPRENYL-TEICHOIC ACID--PEPTIDOGLYCAN TEICHOIC ACID TRANSFERASE TAGU"/>
    <property type="match status" value="1"/>
</dbReference>
<evidence type="ECO:0000313" key="5">
    <source>
        <dbReference type="Proteomes" id="UP001595868"/>
    </source>
</evidence>
<feature type="transmembrane region" description="Helical" evidence="2">
    <location>
        <begin position="39"/>
        <end position="59"/>
    </location>
</feature>
<protein>
    <submittedName>
        <fullName evidence="4">LCP family protein</fullName>
    </submittedName>
</protein>
<comment type="caution">
    <text evidence="4">The sequence shown here is derived from an EMBL/GenBank/DDBJ whole genome shotgun (WGS) entry which is preliminary data.</text>
</comment>
<keyword evidence="2" id="KW-1133">Transmembrane helix</keyword>